<evidence type="ECO:0000313" key="3">
    <source>
        <dbReference type="Proteomes" id="UP000002866"/>
    </source>
</evidence>
<name>I2GXR3_HENB6</name>
<evidence type="ECO:0000256" key="1">
    <source>
        <dbReference type="SAM" id="Phobius"/>
    </source>
</evidence>
<gene>
    <name evidence="2" type="primary">TBLA0B00720</name>
    <name evidence="2" type="ORF">TBLA_0B00720</name>
</gene>
<feature type="transmembrane region" description="Helical" evidence="1">
    <location>
        <begin position="210"/>
        <end position="231"/>
    </location>
</feature>
<proteinExistence type="predicted"/>
<feature type="transmembrane region" description="Helical" evidence="1">
    <location>
        <begin position="71"/>
        <end position="92"/>
    </location>
</feature>
<sequence>MSAVISKPEVLSQDETVTHRFSPKKQSFTTQMIQNFDQIKPSTLLNLIPEQIEENKKSKRNRRPGFKYFNYLRYIIVFLMFFTIFNTLIIFIRSCIVISKVLEYIIYTNCFLLMSILLISMRVLHLYLTADTHPPPSIIRCAASKRNEETGDYLINCNKCGRQITPKESRSSLIFMYLEIIFISASLSIICCLLGYCLLPDPGEKSHYLLIFRIIFFCNLCQCLCVFLLALDIVKNSSVHPLDLINSIES</sequence>
<accession>I2GXR3</accession>
<dbReference type="InParanoid" id="I2GXR3"/>
<dbReference type="KEGG" id="tbl:TBLA_0B00720"/>
<evidence type="ECO:0000313" key="2">
    <source>
        <dbReference type="EMBL" id="CCH58915.1"/>
    </source>
</evidence>
<feature type="transmembrane region" description="Helical" evidence="1">
    <location>
        <begin position="104"/>
        <end position="128"/>
    </location>
</feature>
<dbReference type="GeneID" id="14494473"/>
<organism evidence="2 3">
    <name type="scientific">Henningerozyma blattae (strain ATCC 34711 / CBS 6284 / DSM 70876 / NBRC 10599 / NRRL Y-10934 / UCD 77-7)</name>
    <name type="common">Yeast</name>
    <name type="synonym">Tetrapisispora blattae</name>
    <dbReference type="NCBI Taxonomy" id="1071380"/>
    <lineage>
        <taxon>Eukaryota</taxon>
        <taxon>Fungi</taxon>
        <taxon>Dikarya</taxon>
        <taxon>Ascomycota</taxon>
        <taxon>Saccharomycotina</taxon>
        <taxon>Saccharomycetes</taxon>
        <taxon>Saccharomycetales</taxon>
        <taxon>Saccharomycetaceae</taxon>
        <taxon>Henningerozyma</taxon>
    </lineage>
</organism>
<dbReference type="RefSeq" id="XP_004178434.1">
    <property type="nucleotide sequence ID" value="XM_004178386.1"/>
</dbReference>
<dbReference type="EMBL" id="HE806317">
    <property type="protein sequence ID" value="CCH58915.1"/>
    <property type="molecule type" value="Genomic_DNA"/>
</dbReference>
<protein>
    <submittedName>
        <fullName evidence="2">Uncharacterized protein</fullName>
    </submittedName>
</protein>
<keyword evidence="1" id="KW-1133">Transmembrane helix</keyword>
<keyword evidence="3" id="KW-1185">Reference proteome</keyword>
<dbReference type="Proteomes" id="UP000002866">
    <property type="component" value="Chromosome 2"/>
</dbReference>
<keyword evidence="1" id="KW-0472">Membrane</keyword>
<keyword evidence="1" id="KW-0812">Transmembrane</keyword>
<reference evidence="2 3" key="1">
    <citation type="journal article" date="2011" name="Proc. Natl. Acad. Sci. U.S.A.">
        <title>Evolutionary erosion of yeast sex chromosomes by mating-type switching accidents.</title>
        <authorList>
            <person name="Gordon J.L."/>
            <person name="Armisen D."/>
            <person name="Proux-Wera E."/>
            <person name="Oheigeartaigh S.S."/>
            <person name="Byrne K.P."/>
            <person name="Wolfe K.H."/>
        </authorList>
    </citation>
    <scope>NUCLEOTIDE SEQUENCE [LARGE SCALE GENOMIC DNA]</scope>
    <source>
        <strain evidence="3">ATCC 34711 / CBS 6284 / DSM 70876 / NBRC 10599 / NRRL Y-10934 / UCD 77-7</strain>
    </source>
</reference>
<feature type="transmembrane region" description="Helical" evidence="1">
    <location>
        <begin position="174"/>
        <end position="198"/>
    </location>
</feature>
<dbReference type="HOGENOM" id="CLU_1111969_0_0_1"/>
<dbReference type="AlphaFoldDB" id="I2GXR3"/>